<evidence type="ECO:0000313" key="2">
    <source>
        <dbReference type="EMBL" id="QCY48627.1"/>
    </source>
</evidence>
<proteinExistence type="predicted"/>
<organism evidence="2 3">
    <name type="scientific">Glutamicibacter creatinolyticus</name>
    <dbReference type="NCBI Taxonomy" id="162496"/>
    <lineage>
        <taxon>Bacteria</taxon>
        <taxon>Bacillati</taxon>
        <taxon>Actinomycetota</taxon>
        <taxon>Actinomycetes</taxon>
        <taxon>Micrococcales</taxon>
        <taxon>Micrococcaceae</taxon>
        <taxon>Glutamicibacter</taxon>
    </lineage>
</organism>
<evidence type="ECO:0000256" key="1">
    <source>
        <dbReference type="SAM" id="MobiDB-lite"/>
    </source>
</evidence>
<protein>
    <submittedName>
        <fullName evidence="2">Uncharacterized protein</fullName>
    </submittedName>
</protein>
<dbReference type="KEGG" id="gcr:GcLGCM259_2921"/>
<dbReference type="EMBL" id="CP034412">
    <property type="protein sequence ID" value="QCY48627.1"/>
    <property type="molecule type" value="Genomic_DNA"/>
</dbReference>
<gene>
    <name evidence="2" type="ORF">GcLGCM259_2921</name>
</gene>
<sequence length="81" mass="9154">MDESSLPVITDTTGLSLGYRFLWRLKYAGLTIFGPAERSVHSSPRERVKWERAVKVLRAHEARGTQADAQTVQTAARMQPR</sequence>
<dbReference type="Proteomes" id="UP000307000">
    <property type="component" value="Chromosome"/>
</dbReference>
<feature type="compositionally biased region" description="Low complexity" evidence="1">
    <location>
        <begin position="65"/>
        <end position="81"/>
    </location>
</feature>
<feature type="region of interest" description="Disordered" evidence="1">
    <location>
        <begin position="62"/>
        <end position="81"/>
    </location>
</feature>
<keyword evidence="3" id="KW-1185">Reference proteome</keyword>
<dbReference type="AlphaFoldDB" id="A0A5B7WXH2"/>
<accession>A0A5B7WXH2</accession>
<reference evidence="2 3" key="1">
    <citation type="submission" date="2018-12" db="EMBL/GenBank/DDBJ databases">
        <title>Complete Genome Sequence of Glutamicibacter creatinolyticus strain LGCM259,isolated from an abscess of a 12-year-old mare in Italy.</title>
        <authorList>
            <person name="Santos R.G."/>
            <person name="Silva A.L."/>
            <person name="Seyffert N."/>
            <person name="Castro T.L.P."/>
            <person name="Attili A.R."/>
            <person name="Rifici C."/>
            <person name="Mazzullo G."/>
            <person name="Brenig B."/>
            <person name="Venanzi F."/>
            <person name="Azevedo V."/>
        </authorList>
    </citation>
    <scope>NUCLEOTIDE SEQUENCE [LARGE SCALE GENOMIC DNA]</scope>
    <source>
        <strain evidence="2 3">LGCM 259</strain>
    </source>
</reference>
<name>A0A5B7WXH2_9MICC</name>
<dbReference type="RefSeq" id="WP_054821247.1">
    <property type="nucleotide sequence ID" value="NZ_BAAAGL010000030.1"/>
</dbReference>
<evidence type="ECO:0000313" key="3">
    <source>
        <dbReference type="Proteomes" id="UP000307000"/>
    </source>
</evidence>